<dbReference type="OrthoDB" id="4369165at2759"/>
<dbReference type="EMBL" id="ML976164">
    <property type="protein sequence ID" value="KAF1936879.1"/>
    <property type="molecule type" value="Genomic_DNA"/>
</dbReference>
<protein>
    <submittedName>
        <fullName evidence="1">Uncharacterized protein</fullName>
    </submittedName>
</protein>
<dbReference type="AlphaFoldDB" id="A0A6A5SAU6"/>
<organism evidence="1 2">
    <name type="scientific">Clathrospora elynae</name>
    <dbReference type="NCBI Taxonomy" id="706981"/>
    <lineage>
        <taxon>Eukaryota</taxon>
        <taxon>Fungi</taxon>
        <taxon>Dikarya</taxon>
        <taxon>Ascomycota</taxon>
        <taxon>Pezizomycotina</taxon>
        <taxon>Dothideomycetes</taxon>
        <taxon>Pleosporomycetidae</taxon>
        <taxon>Pleosporales</taxon>
        <taxon>Diademaceae</taxon>
        <taxon>Clathrospora</taxon>
    </lineage>
</organism>
<keyword evidence="2" id="KW-1185">Reference proteome</keyword>
<evidence type="ECO:0000313" key="1">
    <source>
        <dbReference type="EMBL" id="KAF1936879.1"/>
    </source>
</evidence>
<accession>A0A6A5SAU6</accession>
<sequence length="244" mass="27262">MKLAMLGMSTAFSHLDLNVARVIEDLDGGTEYPVRKYIQTAVALTNKDKRNCTKIIPKMHREANFRDWAKDQPKNTNAINASVTFTEDHAKKYDTRFRYDILKAGESRISDPRCLHGTDGPATTRRVAVFAWLVEHDGQRLRQPGTGSVEELGRAHWDLLLGPKLNSPSGYPDKTGIPIEKFPASMHLLSPSAISNAIVGRIPYSDLSVQSELAVLFGHNKDARVKLIRNNRKCMLAQVKKNVA</sequence>
<evidence type="ECO:0000313" key="2">
    <source>
        <dbReference type="Proteomes" id="UP000800038"/>
    </source>
</evidence>
<proteinExistence type="predicted"/>
<reference evidence="1" key="1">
    <citation type="journal article" date="2020" name="Stud. Mycol.">
        <title>101 Dothideomycetes genomes: a test case for predicting lifestyles and emergence of pathogens.</title>
        <authorList>
            <person name="Haridas S."/>
            <person name="Albert R."/>
            <person name="Binder M."/>
            <person name="Bloem J."/>
            <person name="Labutti K."/>
            <person name="Salamov A."/>
            <person name="Andreopoulos B."/>
            <person name="Baker S."/>
            <person name="Barry K."/>
            <person name="Bills G."/>
            <person name="Bluhm B."/>
            <person name="Cannon C."/>
            <person name="Castanera R."/>
            <person name="Culley D."/>
            <person name="Daum C."/>
            <person name="Ezra D."/>
            <person name="Gonzalez J."/>
            <person name="Henrissat B."/>
            <person name="Kuo A."/>
            <person name="Liang C."/>
            <person name="Lipzen A."/>
            <person name="Lutzoni F."/>
            <person name="Magnuson J."/>
            <person name="Mondo S."/>
            <person name="Nolan M."/>
            <person name="Ohm R."/>
            <person name="Pangilinan J."/>
            <person name="Park H.-J."/>
            <person name="Ramirez L."/>
            <person name="Alfaro M."/>
            <person name="Sun H."/>
            <person name="Tritt A."/>
            <person name="Yoshinaga Y."/>
            <person name="Zwiers L.-H."/>
            <person name="Turgeon B."/>
            <person name="Goodwin S."/>
            <person name="Spatafora J."/>
            <person name="Crous P."/>
            <person name="Grigoriev I."/>
        </authorList>
    </citation>
    <scope>NUCLEOTIDE SEQUENCE</scope>
    <source>
        <strain evidence="1">CBS 161.51</strain>
    </source>
</reference>
<gene>
    <name evidence="1" type="ORF">EJ02DRAFT_478510</name>
</gene>
<dbReference type="Proteomes" id="UP000800038">
    <property type="component" value="Unassembled WGS sequence"/>
</dbReference>
<name>A0A6A5SAU6_9PLEO</name>
<dbReference type="SUPFAM" id="SSF51197">
    <property type="entry name" value="Clavaminate synthase-like"/>
    <property type="match status" value="1"/>
</dbReference>